<accession>A0A9P4NW06</accession>
<sequence length="486" mass="54344">MSARKRPLASDRSLDSTNAAVNSGHPSIKNSKTAAGPSNDEQALKLNISYNGHGKDLEDRSPPRRQVVISRAKLEMCGRLVDILRNQLNSGLTELHYSINFEPKHVSNIIGMITEGLEITFRIPNKLLLKYLVILDSYHLEQHIPLSWAATCQYVLLGTYDSPTATWAALKLHHRFPTMEFDHPFFLAFHDMAVETYPSQANLWSGLKGLLDDLDVGHLNAFEVVLDQVIVHRRNILSQIFHAANARLRKHIRGPHNCGNASLQHDERKCKALRIGGLQVDLETNGIELADWKDLDTIDVFVSLNQLVANMKRTFDNRPTDPQVCVVKEEGLVQAMTDILRLDHNYQLEEIQFWLYHPNLVPVSIVSSTPDRGLSAVLAIYRRIYLALTSDDTSALDSAPQPVLSSTNSQTPDAIAVSQLNISIALLKSYLRQNIPDHGCTPEELATSIFAYLRDGPIPGAVEMLTNVVKSIASYDRANNRLTKKD</sequence>
<dbReference type="Proteomes" id="UP000800235">
    <property type="component" value="Unassembled WGS sequence"/>
</dbReference>
<protein>
    <submittedName>
        <fullName evidence="2">Uncharacterized protein</fullName>
    </submittedName>
</protein>
<organism evidence="2 3">
    <name type="scientific">Tothia fuscella</name>
    <dbReference type="NCBI Taxonomy" id="1048955"/>
    <lineage>
        <taxon>Eukaryota</taxon>
        <taxon>Fungi</taxon>
        <taxon>Dikarya</taxon>
        <taxon>Ascomycota</taxon>
        <taxon>Pezizomycotina</taxon>
        <taxon>Dothideomycetes</taxon>
        <taxon>Pleosporomycetidae</taxon>
        <taxon>Venturiales</taxon>
        <taxon>Cylindrosympodiaceae</taxon>
        <taxon>Tothia</taxon>
    </lineage>
</organism>
<comment type="caution">
    <text evidence="2">The sequence shown here is derived from an EMBL/GenBank/DDBJ whole genome shotgun (WGS) entry which is preliminary data.</text>
</comment>
<evidence type="ECO:0000313" key="3">
    <source>
        <dbReference type="Proteomes" id="UP000800235"/>
    </source>
</evidence>
<dbReference type="AlphaFoldDB" id="A0A9P4NW06"/>
<keyword evidence="3" id="KW-1185">Reference proteome</keyword>
<evidence type="ECO:0000256" key="1">
    <source>
        <dbReference type="SAM" id="MobiDB-lite"/>
    </source>
</evidence>
<reference evidence="2" key="1">
    <citation type="journal article" date="2020" name="Stud. Mycol.">
        <title>101 Dothideomycetes genomes: a test case for predicting lifestyles and emergence of pathogens.</title>
        <authorList>
            <person name="Haridas S."/>
            <person name="Albert R."/>
            <person name="Binder M."/>
            <person name="Bloem J."/>
            <person name="Labutti K."/>
            <person name="Salamov A."/>
            <person name="Andreopoulos B."/>
            <person name="Baker S."/>
            <person name="Barry K."/>
            <person name="Bills G."/>
            <person name="Bluhm B."/>
            <person name="Cannon C."/>
            <person name="Castanera R."/>
            <person name="Culley D."/>
            <person name="Daum C."/>
            <person name="Ezra D."/>
            <person name="Gonzalez J."/>
            <person name="Henrissat B."/>
            <person name="Kuo A."/>
            <person name="Liang C."/>
            <person name="Lipzen A."/>
            <person name="Lutzoni F."/>
            <person name="Magnuson J."/>
            <person name="Mondo S."/>
            <person name="Nolan M."/>
            <person name="Ohm R."/>
            <person name="Pangilinan J."/>
            <person name="Park H.-J."/>
            <person name="Ramirez L."/>
            <person name="Alfaro M."/>
            <person name="Sun H."/>
            <person name="Tritt A."/>
            <person name="Yoshinaga Y."/>
            <person name="Zwiers L.-H."/>
            <person name="Turgeon B."/>
            <person name="Goodwin S."/>
            <person name="Spatafora J."/>
            <person name="Crous P."/>
            <person name="Grigoriev I."/>
        </authorList>
    </citation>
    <scope>NUCLEOTIDE SEQUENCE</scope>
    <source>
        <strain evidence="2">CBS 130266</strain>
    </source>
</reference>
<evidence type="ECO:0000313" key="2">
    <source>
        <dbReference type="EMBL" id="KAF2432766.1"/>
    </source>
</evidence>
<name>A0A9P4NW06_9PEZI</name>
<dbReference type="EMBL" id="MU007024">
    <property type="protein sequence ID" value="KAF2432766.1"/>
    <property type="molecule type" value="Genomic_DNA"/>
</dbReference>
<proteinExistence type="predicted"/>
<feature type="compositionally biased region" description="Polar residues" evidence="1">
    <location>
        <begin position="15"/>
        <end position="33"/>
    </location>
</feature>
<gene>
    <name evidence="2" type="ORF">EJ08DRAFT_677344</name>
</gene>
<feature type="region of interest" description="Disordered" evidence="1">
    <location>
        <begin position="1"/>
        <end position="41"/>
    </location>
</feature>